<comment type="caution">
    <text evidence="10">The sequence shown here is derived from an EMBL/GenBank/DDBJ whole genome shotgun (WGS) entry which is preliminary data.</text>
</comment>
<feature type="transmembrane region" description="Helical" evidence="9">
    <location>
        <begin position="228"/>
        <end position="249"/>
    </location>
</feature>
<feature type="transmembrane region" description="Helical" evidence="9">
    <location>
        <begin position="311"/>
        <end position="332"/>
    </location>
</feature>
<accession>A0A4U1DCW3</accession>
<feature type="transmembrane region" description="Helical" evidence="9">
    <location>
        <begin position="339"/>
        <end position="357"/>
    </location>
</feature>
<organism evidence="10 11">
    <name type="scientific">Robertmurraya kyonggiensis</name>
    <dbReference type="NCBI Taxonomy" id="1037680"/>
    <lineage>
        <taxon>Bacteria</taxon>
        <taxon>Bacillati</taxon>
        <taxon>Bacillota</taxon>
        <taxon>Bacilli</taxon>
        <taxon>Bacillales</taxon>
        <taxon>Bacillaceae</taxon>
        <taxon>Robertmurraya</taxon>
    </lineage>
</organism>
<proteinExistence type="inferred from homology"/>
<protein>
    <recommendedName>
        <fullName evidence="3">Sodium-dependent dicarboxylate transporter SdcS</fullName>
    </recommendedName>
    <alternativeName>
        <fullName evidence="8">Na(+)/dicarboxylate symporter</fullName>
    </alternativeName>
</protein>
<keyword evidence="6 9" id="KW-1133">Transmembrane helix</keyword>
<feature type="transmembrane region" description="Helical" evidence="9">
    <location>
        <begin position="26"/>
        <end position="43"/>
    </location>
</feature>
<feature type="transmembrane region" description="Helical" evidence="9">
    <location>
        <begin position="458"/>
        <end position="481"/>
    </location>
</feature>
<dbReference type="PANTHER" id="PTHR10283">
    <property type="entry name" value="SOLUTE CARRIER FAMILY 13 MEMBER"/>
    <property type="match status" value="1"/>
</dbReference>
<evidence type="ECO:0000313" key="10">
    <source>
        <dbReference type="EMBL" id="TKC19447.1"/>
    </source>
</evidence>
<keyword evidence="5" id="KW-0813">Transport</keyword>
<evidence type="ECO:0000256" key="3">
    <source>
        <dbReference type="ARBA" id="ARBA00020150"/>
    </source>
</evidence>
<feature type="transmembrane region" description="Helical" evidence="9">
    <location>
        <begin position="286"/>
        <end position="305"/>
    </location>
</feature>
<dbReference type="GO" id="GO:0005886">
    <property type="term" value="C:plasma membrane"/>
    <property type="evidence" value="ECO:0007669"/>
    <property type="project" value="TreeGrafter"/>
</dbReference>
<feature type="transmembrane region" description="Helical" evidence="9">
    <location>
        <begin position="188"/>
        <end position="208"/>
    </location>
</feature>
<dbReference type="RefSeq" id="WP_136830355.1">
    <property type="nucleotide sequence ID" value="NZ_SWBM01000001.1"/>
</dbReference>
<dbReference type="Pfam" id="PF00939">
    <property type="entry name" value="Na_sulph_symp"/>
    <property type="match status" value="1"/>
</dbReference>
<evidence type="ECO:0000256" key="1">
    <source>
        <dbReference type="ARBA" id="ARBA00004141"/>
    </source>
</evidence>
<feature type="transmembrane region" description="Helical" evidence="9">
    <location>
        <begin position="369"/>
        <end position="391"/>
    </location>
</feature>
<keyword evidence="5" id="KW-0769">Symport</keyword>
<dbReference type="NCBIfam" id="TIGR00785">
    <property type="entry name" value="dass"/>
    <property type="match status" value="1"/>
</dbReference>
<evidence type="ECO:0000256" key="5">
    <source>
        <dbReference type="ARBA" id="ARBA00022847"/>
    </source>
</evidence>
<evidence type="ECO:0000256" key="4">
    <source>
        <dbReference type="ARBA" id="ARBA00022692"/>
    </source>
</evidence>
<evidence type="ECO:0000256" key="7">
    <source>
        <dbReference type="ARBA" id="ARBA00023136"/>
    </source>
</evidence>
<dbReference type="OrthoDB" id="2339361at2"/>
<evidence type="ECO:0000313" key="11">
    <source>
        <dbReference type="Proteomes" id="UP000307756"/>
    </source>
</evidence>
<evidence type="ECO:0000256" key="6">
    <source>
        <dbReference type="ARBA" id="ARBA00022989"/>
    </source>
</evidence>
<comment type="subcellular location">
    <subcellularLocation>
        <location evidence="1">Membrane</location>
        <topology evidence="1">Multi-pass membrane protein</topology>
    </subcellularLocation>
</comment>
<evidence type="ECO:0000256" key="9">
    <source>
        <dbReference type="SAM" id="Phobius"/>
    </source>
</evidence>
<comment type="similarity">
    <text evidence="2">Belongs to the SLC13A/DASS transporter (TC 2.A.47) family. NADC subfamily.</text>
</comment>
<keyword evidence="11" id="KW-1185">Reference proteome</keyword>
<reference evidence="10 11" key="1">
    <citation type="journal article" date="2011" name="J. Microbiol.">
        <title>Bacillus kyonggiensis sp. nov., isolated from soil of a lettuce field.</title>
        <authorList>
            <person name="Dong K."/>
            <person name="Lee S."/>
        </authorList>
    </citation>
    <scope>NUCLEOTIDE SEQUENCE [LARGE SCALE GENOMIC DNA]</scope>
    <source>
        <strain evidence="10 11">NB22</strain>
    </source>
</reference>
<feature type="transmembrane region" description="Helical" evidence="9">
    <location>
        <begin position="49"/>
        <end position="67"/>
    </location>
</feature>
<dbReference type="EMBL" id="SWBM01000001">
    <property type="protein sequence ID" value="TKC19447.1"/>
    <property type="molecule type" value="Genomic_DNA"/>
</dbReference>
<dbReference type="GO" id="GO:0015293">
    <property type="term" value="F:symporter activity"/>
    <property type="evidence" value="ECO:0007669"/>
    <property type="project" value="UniProtKB-KW"/>
</dbReference>
<feature type="transmembrane region" description="Helical" evidence="9">
    <location>
        <begin position="398"/>
        <end position="416"/>
    </location>
</feature>
<dbReference type="AlphaFoldDB" id="A0A4U1DCW3"/>
<sequence length="487" mass="53008">MGVPKVHSNGTVAEKLKASGLFSKKALSVLLAILLFVGMYLGLPESFHTSARLMIGIVSFAIVLWALEPIPLGLTSIITIIFLLIFNVVNTNVVYSGFASPAVFLIIAGMMLARAVNETPLAKRMTYFLLAKWGGNAKGLLASILIIPQIQAFFIPAVAVRTALLLPIVVNVLDMIKTKPNSDLRKMIMLGVAFGSTVSGTAVMTAAIGNILAVELLNEFSGINITYFQWFLYALPIWLLLIPAVWILLMKLFPLKKEEANFPEVQAQMKERAKDFGRMERSEKRCLLILIFIVGLWMTEPLHGLHPSVPALIGVALMTLPAIGCATWTNVVKINFDTVLLLGATLSIGYALNESGATQLLGESLSADWIFSLMESPIIAVIFILCITQLFHLAMSNVSTAVVALIPIYIGLANQVGTDPLVIVFSAALACLHGYILVVEAMPNVLVHSTGQIKQQTFLLPGFYMTLIMTGITVIVALTWWQWLGLL</sequence>
<dbReference type="InterPro" id="IPR001898">
    <property type="entry name" value="SLC13A/DASS"/>
</dbReference>
<dbReference type="GO" id="GO:0008514">
    <property type="term" value="F:organic anion transmembrane transporter activity"/>
    <property type="evidence" value="ECO:0007669"/>
    <property type="project" value="UniProtKB-ARBA"/>
</dbReference>
<feature type="transmembrane region" description="Helical" evidence="9">
    <location>
        <begin position="422"/>
        <end position="446"/>
    </location>
</feature>
<evidence type="ECO:0000256" key="8">
    <source>
        <dbReference type="ARBA" id="ARBA00031174"/>
    </source>
</evidence>
<feature type="transmembrane region" description="Helical" evidence="9">
    <location>
        <begin position="153"/>
        <end position="176"/>
    </location>
</feature>
<keyword evidence="7 9" id="KW-0472">Membrane</keyword>
<dbReference type="PANTHER" id="PTHR10283:SF82">
    <property type="entry name" value="SOLUTE CARRIER FAMILY 13 MEMBER 2"/>
    <property type="match status" value="1"/>
</dbReference>
<evidence type="ECO:0000256" key="2">
    <source>
        <dbReference type="ARBA" id="ARBA00006772"/>
    </source>
</evidence>
<gene>
    <name evidence="10" type="ORF">FA727_07875</name>
</gene>
<dbReference type="GO" id="GO:1905039">
    <property type="term" value="P:carboxylic acid transmembrane transport"/>
    <property type="evidence" value="ECO:0007669"/>
    <property type="project" value="UniProtKB-ARBA"/>
</dbReference>
<name>A0A4U1DCW3_9BACI</name>
<dbReference type="Proteomes" id="UP000307756">
    <property type="component" value="Unassembled WGS sequence"/>
</dbReference>
<keyword evidence="4 9" id="KW-0812">Transmembrane</keyword>
<feature type="transmembrane region" description="Helical" evidence="9">
    <location>
        <begin position="95"/>
        <end position="113"/>
    </location>
</feature>